<protein>
    <submittedName>
        <fullName evidence="1">ZYRO0D09372p</fullName>
    </submittedName>
</protein>
<accession>C5DVU0</accession>
<dbReference type="RefSeq" id="XP_002496842.1">
    <property type="nucleotide sequence ID" value="XM_002496797.1"/>
</dbReference>
<dbReference type="AlphaFoldDB" id="C5DVU0"/>
<dbReference type="InParanoid" id="C5DVU0"/>
<organism evidence="1 2">
    <name type="scientific">Zygosaccharomyces rouxii (strain ATCC 2623 / CBS 732 / NBRC 1130 / NCYC 568 / NRRL Y-229)</name>
    <dbReference type="NCBI Taxonomy" id="559307"/>
    <lineage>
        <taxon>Eukaryota</taxon>
        <taxon>Fungi</taxon>
        <taxon>Dikarya</taxon>
        <taxon>Ascomycota</taxon>
        <taxon>Saccharomycotina</taxon>
        <taxon>Saccharomycetes</taxon>
        <taxon>Saccharomycetales</taxon>
        <taxon>Saccharomycetaceae</taxon>
        <taxon>Zygosaccharomyces</taxon>
    </lineage>
</organism>
<dbReference type="GeneID" id="8204099"/>
<dbReference type="EMBL" id="CU928176">
    <property type="protein sequence ID" value="CAR27909.1"/>
    <property type="molecule type" value="Genomic_DNA"/>
</dbReference>
<dbReference type="Proteomes" id="UP000008536">
    <property type="component" value="Chromosome D"/>
</dbReference>
<reference evidence="1 2" key="1">
    <citation type="journal article" date="2009" name="Genome Res.">
        <title>Comparative genomics of protoploid Saccharomycetaceae.</title>
        <authorList>
            <consortium name="The Genolevures Consortium"/>
            <person name="Souciet J.-L."/>
            <person name="Dujon B."/>
            <person name="Gaillardin C."/>
            <person name="Johnston M."/>
            <person name="Baret P.V."/>
            <person name="Cliften P."/>
            <person name="Sherman D.J."/>
            <person name="Weissenbach J."/>
            <person name="Westhof E."/>
            <person name="Wincker P."/>
            <person name="Jubin C."/>
            <person name="Poulain J."/>
            <person name="Barbe V."/>
            <person name="Segurens B."/>
            <person name="Artiguenave F."/>
            <person name="Anthouard V."/>
            <person name="Vacherie B."/>
            <person name="Val M.-E."/>
            <person name="Fulton R.S."/>
            <person name="Minx P."/>
            <person name="Wilson R."/>
            <person name="Durrens P."/>
            <person name="Jean G."/>
            <person name="Marck C."/>
            <person name="Martin T."/>
            <person name="Nikolski M."/>
            <person name="Rolland T."/>
            <person name="Seret M.-L."/>
            <person name="Casaregola S."/>
            <person name="Despons L."/>
            <person name="Fairhead C."/>
            <person name="Fischer G."/>
            <person name="Lafontaine I."/>
            <person name="Leh V."/>
            <person name="Lemaire M."/>
            <person name="de Montigny J."/>
            <person name="Neuveglise C."/>
            <person name="Thierry A."/>
            <person name="Blanc-Lenfle I."/>
            <person name="Bleykasten C."/>
            <person name="Diffels J."/>
            <person name="Fritsch E."/>
            <person name="Frangeul L."/>
            <person name="Goeffon A."/>
            <person name="Jauniaux N."/>
            <person name="Kachouri-Lafond R."/>
            <person name="Payen C."/>
            <person name="Potier S."/>
            <person name="Pribylova L."/>
            <person name="Ozanne C."/>
            <person name="Richard G.-F."/>
            <person name="Sacerdot C."/>
            <person name="Straub M.-L."/>
            <person name="Talla E."/>
        </authorList>
    </citation>
    <scope>NUCLEOTIDE SEQUENCE [LARGE SCALE GENOMIC DNA]</scope>
    <source>
        <strain evidence="1 2">ATCC 2623 / CBS 732 / BCRC 21506 / NBRC 1130 / NCYC 568 / NRRL Y-229</strain>
    </source>
</reference>
<gene>
    <name evidence="1" type="ordered locus">ZYRO0D09372g</name>
</gene>
<evidence type="ECO:0000313" key="1">
    <source>
        <dbReference type="EMBL" id="CAR27909.1"/>
    </source>
</evidence>
<name>C5DVU0_ZYGRC</name>
<dbReference type="HOGENOM" id="CLU_2544358_0_0_1"/>
<evidence type="ECO:0000313" key="2">
    <source>
        <dbReference type="Proteomes" id="UP000008536"/>
    </source>
</evidence>
<proteinExistence type="predicted"/>
<sequence>MVFHCFSPPSFLEPKYLLDPVSCCSLSTCSRRTAIFSSMVSSLFSISSAVCSPSCRAFQACANSLGSTPLLLVVSSTVIQENV</sequence>
<dbReference type="KEGG" id="zro:ZYRO0D09372g"/>
<keyword evidence="2" id="KW-1185">Reference proteome</keyword>